<evidence type="ECO:0000313" key="2">
    <source>
        <dbReference type="Proteomes" id="UP000805649"/>
    </source>
</evidence>
<comment type="caution">
    <text evidence="1">The sequence shown here is derived from an EMBL/GenBank/DDBJ whole genome shotgun (WGS) entry which is preliminary data.</text>
</comment>
<evidence type="ECO:0000313" key="1">
    <source>
        <dbReference type="EMBL" id="KAL0933938.1"/>
    </source>
</evidence>
<dbReference type="Proteomes" id="UP000805649">
    <property type="component" value="Unassembled WGS sequence"/>
</dbReference>
<name>A0ACC3YPU4_COLTU</name>
<reference evidence="1 2" key="1">
    <citation type="journal article" date="2020" name="Phytopathology">
        <title>Genome Sequence Resources of Colletotrichum truncatum, C. plurivorum, C. musicola, and C. sojae: Four Species Pathogenic to Soybean (Glycine max).</title>
        <authorList>
            <person name="Rogerio F."/>
            <person name="Boufleur T.R."/>
            <person name="Ciampi-Guillardi M."/>
            <person name="Sukno S.A."/>
            <person name="Thon M.R."/>
            <person name="Massola Junior N.S."/>
            <person name="Baroncelli R."/>
        </authorList>
    </citation>
    <scope>NUCLEOTIDE SEQUENCE [LARGE SCALE GENOMIC DNA]</scope>
    <source>
        <strain evidence="1 2">CMES1059</strain>
    </source>
</reference>
<keyword evidence="2" id="KW-1185">Reference proteome</keyword>
<organism evidence="1 2">
    <name type="scientific">Colletotrichum truncatum</name>
    <name type="common">Anthracnose fungus</name>
    <name type="synonym">Colletotrichum capsici</name>
    <dbReference type="NCBI Taxonomy" id="5467"/>
    <lineage>
        <taxon>Eukaryota</taxon>
        <taxon>Fungi</taxon>
        <taxon>Dikarya</taxon>
        <taxon>Ascomycota</taxon>
        <taxon>Pezizomycotina</taxon>
        <taxon>Sordariomycetes</taxon>
        <taxon>Hypocreomycetidae</taxon>
        <taxon>Glomerellales</taxon>
        <taxon>Glomerellaceae</taxon>
        <taxon>Colletotrichum</taxon>
        <taxon>Colletotrichum truncatum species complex</taxon>
    </lineage>
</organism>
<accession>A0ACC3YPU4</accession>
<protein>
    <submittedName>
        <fullName evidence="1">Uncharacterized protein</fullName>
    </submittedName>
</protein>
<proteinExistence type="predicted"/>
<dbReference type="EMBL" id="VUJX02000007">
    <property type="protein sequence ID" value="KAL0933938.1"/>
    <property type="molecule type" value="Genomic_DNA"/>
</dbReference>
<gene>
    <name evidence="1" type="ORF">CTRU02_210737</name>
</gene>
<sequence length="691" mass="78771">MVNTRGKQNVENSWNRHMRGTESLWYYGTEKFRAIAFDAQRYFDVSPSDQRGTPIFVSVETVLGLGFSLIGNESKDDYHNEGNGNENKVSEWTDEELIEGTPTDWKMSENNKTTGVVINIRLKNGTSSTCRIKVHVYPKAPDSWTAYVRKVLSLGGGKTFKPTRQCDMPLKWPLLVKPLEKRQNLIQSRFGLTVNEFFRHLIAEANTANAESKKTAGMQNTTYGQWTLQLYDDSSTQNYKMMSVDPFQLYSTWIHEDDWHSYMTMLSETEKNPIRKFISLKNINACNTLNDLMLKVGERDLKIQGDLSPKEREACGLKPEQEAYDKAALNGFNRRKISEALKQKRLQGINSQIKRYNFYNGQTTIEVVLEASKMESASGKRPSQLTQAVVMGGVSASDIATGLDWEKGRLASGFYSSEWLHLSAFSWGGFLPAGAKSGFSTSQNLENLIFGTSETNSLMTRYEMAWQDFYRKEQKIHDRVATAEKKKLYSLQGRLRIHCNDFSKPIRCDLYDTDKIYKFDDFTIPRTLVEEAEQAADELLGNKSPMLMCQAYDSSHDTTRKRIQDARTPGEGTSDGEMLALAHDFPVVVYSMEYKIQNDFYSHILDEEGTEASFYFFPFQRSLYHQAEAVLDALAWKTIKEKADSLLNEALGEEDAEKASIGKNGMFPGFNTLDSLRVLNEDEFKERPDQI</sequence>